<name>A0A0V0QUD0_PSEPJ</name>
<evidence type="ECO:0000313" key="3">
    <source>
        <dbReference type="EMBL" id="KRX05841.1"/>
    </source>
</evidence>
<feature type="region of interest" description="Disordered" evidence="2">
    <location>
        <begin position="1040"/>
        <end position="1063"/>
    </location>
</feature>
<dbReference type="Proteomes" id="UP000054937">
    <property type="component" value="Unassembled WGS sequence"/>
</dbReference>
<sequence>MNSSRFNQYQSPQKGGIQVVNSNASLNLQQIGCDQQFTKNNDNLQNETQEFDNIQKHQQNNQTLNEINMNNFSHSMNRNNQSTNTFYVQTDQKDNFNQQNNTLFLNSNKQLSSIPKKPRILSSSKFSFNNIISRSVSPNQLKKLQLQFSPSPRKNQKDQQQNLNYKQLQNNNNTNVNDLQQQYIIQNNMKNYQQNQDSLYPQNNDNLYQTNKIQQISNYNTNYSSASPPQIKYLQNQNIHPDYQFIFKKIKPQQQEQQQAIMQQPQQQNVNVNENNKGQVQHIQTQQNQQNNLNNINQNLQNKQSNYNSNQSIIQLNNTQSYQKPLVFMQPQMPLQNQSPGIHKKSNSISSFSYSYYDENSIMQQNSIYNSPHRYKTPTKFVNKVYISPRKTIINPSHVQNNHQHFNSKQEYQQELEKLQQQDQFQIIKQKNQEQILQINSIETQQTINNQKNQFARQNLHKQELNQNQQILIIPQNSVQMQQIQQYPNQNQQQVYQQQPLLQLQKVQFSSQKNLPENQIGQQQFHKNQDKIIQNYNNITNNTNNSSIEKIQQTPSPQAQDQLQQNILIQDQIKQDYNINNNEQFKQNQQQKQQQINTNNQQIQNNLKNNHNSTITNRESVLSNLTNQESNQFQSFQQKNLQNSSHIYNQSYNSIDIQNKIVNRLQAMNIIETQKIYKSKSKSNSPDLRNQQHQYLYGQTQNTNNLASILATQASYEPQTIYSLEYFKKKKQQQSKQQQQLQEQQQQQSNQSSAKKKSTYANSRQYIASNLSALNNNDDSFNYTSSYSVTKKQLSPYKIRHTSLQTQQPQVISIQGLEQQQKQQKELLQLVFDNPDFKIDKVNRDNQHIIQDFGKLFQKFESYENTIKQLQLNRTKLQTQIGISQSSQNLYTSSKKQNTELYQETLNDEDITGLIDFKIDIDQVKNESEEHEKSLIQQKIEYDINGNPINQKFKTQNLLSSTKIKEEKPLFSHKYQHSTDKGYQVSSNLLSSPQKYRLRYEENLVKSPEQQEIQSKDRNQFLENSYQQLHFDKYQTSYKKKYTQRNLEDKNQNQNTQTEIKLNKPIVQNKESIDDLFQQAKMRSKMLIQQYETKKQQKLQNSERNIQQQPQQIQTDRVTFRNVENLNKNAPLQNQQYFQLKNNNSHNNSTQIVELETGQVLNISQNYHLDSQRSQNDMIKTSNLIQFQVSQMGHTCKKLKGTKFFKQIIRTIPQLQEKTSSKIKS</sequence>
<proteinExistence type="predicted"/>
<feature type="coiled-coil region" evidence="1">
    <location>
        <begin position="402"/>
        <end position="468"/>
    </location>
</feature>
<gene>
    <name evidence="3" type="ORF">PPERSA_02373</name>
</gene>
<keyword evidence="4" id="KW-1185">Reference proteome</keyword>
<feature type="coiled-coil region" evidence="1">
    <location>
        <begin position="283"/>
        <end position="310"/>
    </location>
</feature>
<dbReference type="AlphaFoldDB" id="A0A0V0QUD0"/>
<dbReference type="EMBL" id="LDAU01000104">
    <property type="protein sequence ID" value="KRX05841.1"/>
    <property type="molecule type" value="Genomic_DNA"/>
</dbReference>
<evidence type="ECO:0000313" key="4">
    <source>
        <dbReference type="Proteomes" id="UP000054937"/>
    </source>
</evidence>
<comment type="caution">
    <text evidence="3">The sequence shown here is derived from an EMBL/GenBank/DDBJ whole genome shotgun (WGS) entry which is preliminary data.</text>
</comment>
<dbReference type="InParanoid" id="A0A0V0QUD0"/>
<evidence type="ECO:0000256" key="1">
    <source>
        <dbReference type="SAM" id="Coils"/>
    </source>
</evidence>
<keyword evidence="1" id="KW-0175">Coiled coil</keyword>
<accession>A0A0V0QUD0</accession>
<reference evidence="3 4" key="1">
    <citation type="journal article" date="2015" name="Sci. Rep.">
        <title>Genome of the facultative scuticociliatosis pathogen Pseudocohnilembus persalinus provides insight into its virulence through horizontal gene transfer.</title>
        <authorList>
            <person name="Xiong J."/>
            <person name="Wang G."/>
            <person name="Cheng J."/>
            <person name="Tian M."/>
            <person name="Pan X."/>
            <person name="Warren A."/>
            <person name="Jiang C."/>
            <person name="Yuan D."/>
            <person name="Miao W."/>
        </authorList>
    </citation>
    <scope>NUCLEOTIDE SEQUENCE [LARGE SCALE GENOMIC DNA]</scope>
    <source>
        <strain evidence="3">36N120E</strain>
    </source>
</reference>
<evidence type="ECO:0000256" key="2">
    <source>
        <dbReference type="SAM" id="MobiDB-lite"/>
    </source>
</evidence>
<feature type="region of interest" description="Disordered" evidence="2">
    <location>
        <begin position="735"/>
        <end position="760"/>
    </location>
</feature>
<protein>
    <submittedName>
        <fullName evidence="3">Uncharacterized protein</fullName>
    </submittedName>
</protein>
<organism evidence="3 4">
    <name type="scientific">Pseudocohnilembus persalinus</name>
    <name type="common">Ciliate</name>
    <dbReference type="NCBI Taxonomy" id="266149"/>
    <lineage>
        <taxon>Eukaryota</taxon>
        <taxon>Sar</taxon>
        <taxon>Alveolata</taxon>
        <taxon>Ciliophora</taxon>
        <taxon>Intramacronucleata</taxon>
        <taxon>Oligohymenophorea</taxon>
        <taxon>Scuticociliatia</taxon>
        <taxon>Philasterida</taxon>
        <taxon>Pseudocohnilembidae</taxon>
        <taxon>Pseudocohnilembus</taxon>
    </lineage>
</organism>
<feature type="compositionally biased region" description="Low complexity" evidence="2">
    <location>
        <begin position="735"/>
        <end position="753"/>
    </location>
</feature>